<dbReference type="Proteomes" id="UP000636709">
    <property type="component" value="Unassembled WGS sequence"/>
</dbReference>
<evidence type="ECO:0000313" key="2">
    <source>
        <dbReference type="Proteomes" id="UP000636709"/>
    </source>
</evidence>
<comment type="caution">
    <text evidence="1">The sequence shown here is derived from an EMBL/GenBank/DDBJ whole genome shotgun (WGS) entry which is preliminary data.</text>
</comment>
<evidence type="ECO:0000313" key="1">
    <source>
        <dbReference type="EMBL" id="KAF8681740.1"/>
    </source>
</evidence>
<keyword evidence="2" id="KW-1185">Reference proteome</keyword>
<dbReference type="AlphaFoldDB" id="A0A835B5Z1"/>
<organism evidence="1 2">
    <name type="scientific">Digitaria exilis</name>
    <dbReference type="NCBI Taxonomy" id="1010633"/>
    <lineage>
        <taxon>Eukaryota</taxon>
        <taxon>Viridiplantae</taxon>
        <taxon>Streptophyta</taxon>
        <taxon>Embryophyta</taxon>
        <taxon>Tracheophyta</taxon>
        <taxon>Spermatophyta</taxon>
        <taxon>Magnoliopsida</taxon>
        <taxon>Liliopsida</taxon>
        <taxon>Poales</taxon>
        <taxon>Poaceae</taxon>
        <taxon>PACMAD clade</taxon>
        <taxon>Panicoideae</taxon>
        <taxon>Panicodae</taxon>
        <taxon>Paniceae</taxon>
        <taxon>Anthephorinae</taxon>
        <taxon>Digitaria</taxon>
    </lineage>
</organism>
<protein>
    <submittedName>
        <fullName evidence="1">Uncharacterized protein</fullName>
    </submittedName>
</protein>
<sequence length="86" mass="9449">MTASAVNGNSAYGFRGQARRAVRLRRDGALALTKVYRDARRRRHAERRLRWAAPPHGAGGAPRVGVRLQLFSFLSAGGMSVMAKWA</sequence>
<accession>A0A835B5Z1</accession>
<gene>
    <name evidence="1" type="ORF">HU200_045177</name>
</gene>
<dbReference type="EMBL" id="JACEFO010002109">
    <property type="protein sequence ID" value="KAF8681740.1"/>
    <property type="molecule type" value="Genomic_DNA"/>
</dbReference>
<proteinExistence type="predicted"/>
<name>A0A835B5Z1_9POAL</name>
<reference evidence="1" key="1">
    <citation type="submission" date="2020-07" db="EMBL/GenBank/DDBJ databases">
        <title>Genome sequence and genetic diversity analysis of an under-domesticated orphan crop, white fonio (Digitaria exilis).</title>
        <authorList>
            <person name="Bennetzen J.L."/>
            <person name="Chen S."/>
            <person name="Ma X."/>
            <person name="Wang X."/>
            <person name="Yssel A.E.J."/>
            <person name="Chaluvadi S.R."/>
            <person name="Johnson M."/>
            <person name="Gangashetty P."/>
            <person name="Hamidou F."/>
            <person name="Sanogo M.D."/>
            <person name="Zwaenepoel A."/>
            <person name="Wallace J."/>
            <person name="Van De Peer Y."/>
            <person name="Van Deynze A."/>
        </authorList>
    </citation>
    <scope>NUCLEOTIDE SEQUENCE</scope>
    <source>
        <tissue evidence="1">Leaves</tissue>
    </source>
</reference>